<reference evidence="2" key="2">
    <citation type="submission" date="2015-01" db="EMBL/GenBank/DDBJ databases">
        <title>Evolutionary Origins and Diversification of the Mycorrhizal Mutualists.</title>
        <authorList>
            <consortium name="DOE Joint Genome Institute"/>
            <consortium name="Mycorrhizal Genomics Consortium"/>
            <person name="Kohler A."/>
            <person name="Kuo A."/>
            <person name="Nagy L.G."/>
            <person name="Floudas D."/>
            <person name="Copeland A."/>
            <person name="Barry K.W."/>
            <person name="Cichocki N."/>
            <person name="Veneault-Fourrey C."/>
            <person name="LaButti K."/>
            <person name="Lindquist E.A."/>
            <person name="Lipzen A."/>
            <person name="Lundell T."/>
            <person name="Morin E."/>
            <person name="Murat C."/>
            <person name="Riley R."/>
            <person name="Ohm R."/>
            <person name="Sun H."/>
            <person name="Tunlid A."/>
            <person name="Henrissat B."/>
            <person name="Grigoriev I.V."/>
            <person name="Hibbett D.S."/>
            <person name="Martin F."/>
        </authorList>
    </citation>
    <scope>NUCLEOTIDE SEQUENCE [LARGE SCALE GENOMIC DNA]</scope>
    <source>
        <strain evidence="2">LaAM-08-1</strain>
    </source>
</reference>
<organism evidence="1 2">
    <name type="scientific">Laccaria amethystina LaAM-08-1</name>
    <dbReference type="NCBI Taxonomy" id="1095629"/>
    <lineage>
        <taxon>Eukaryota</taxon>
        <taxon>Fungi</taxon>
        <taxon>Dikarya</taxon>
        <taxon>Basidiomycota</taxon>
        <taxon>Agaricomycotina</taxon>
        <taxon>Agaricomycetes</taxon>
        <taxon>Agaricomycetidae</taxon>
        <taxon>Agaricales</taxon>
        <taxon>Agaricineae</taxon>
        <taxon>Hydnangiaceae</taxon>
        <taxon>Laccaria</taxon>
    </lineage>
</organism>
<protein>
    <submittedName>
        <fullName evidence="1">Uncharacterized protein</fullName>
    </submittedName>
</protein>
<evidence type="ECO:0000313" key="2">
    <source>
        <dbReference type="Proteomes" id="UP000054477"/>
    </source>
</evidence>
<feature type="non-terminal residue" evidence="1">
    <location>
        <position position="1"/>
    </location>
</feature>
<dbReference type="EMBL" id="KN839746">
    <property type="protein sequence ID" value="KIJ89429.1"/>
    <property type="molecule type" value="Genomic_DNA"/>
</dbReference>
<proteinExistence type="predicted"/>
<reference evidence="1 2" key="1">
    <citation type="submission" date="2014-04" db="EMBL/GenBank/DDBJ databases">
        <authorList>
            <consortium name="DOE Joint Genome Institute"/>
            <person name="Kuo A."/>
            <person name="Kohler A."/>
            <person name="Nagy L.G."/>
            <person name="Floudas D."/>
            <person name="Copeland A."/>
            <person name="Barry K.W."/>
            <person name="Cichocki N."/>
            <person name="Veneault-Fourrey C."/>
            <person name="LaButti K."/>
            <person name="Lindquist E.A."/>
            <person name="Lipzen A."/>
            <person name="Lundell T."/>
            <person name="Morin E."/>
            <person name="Murat C."/>
            <person name="Sun H."/>
            <person name="Tunlid A."/>
            <person name="Henrissat B."/>
            <person name="Grigoriev I.V."/>
            <person name="Hibbett D.S."/>
            <person name="Martin F."/>
            <person name="Nordberg H.P."/>
            <person name="Cantor M.N."/>
            <person name="Hua S.X."/>
        </authorList>
    </citation>
    <scope>NUCLEOTIDE SEQUENCE [LARGE SCALE GENOMIC DNA]</scope>
    <source>
        <strain evidence="1 2">LaAM-08-1</strain>
    </source>
</reference>
<accession>A0A0C9WGH0</accession>
<dbReference type="HOGENOM" id="CLU_2855898_0_0_1"/>
<name>A0A0C9WGH0_9AGAR</name>
<dbReference type="Proteomes" id="UP000054477">
    <property type="component" value="Unassembled WGS sequence"/>
</dbReference>
<dbReference type="AlphaFoldDB" id="A0A0C9WGH0"/>
<sequence>IQHESDLKNLHLFSQLVHLINGQPLHVQKPSESVFKIFTEKEFLSIPTEHVQEVIRLHNVVLTDC</sequence>
<gene>
    <name evidence="1" type="ORF">K443DRAFT_117991</name>
</gene>
<evidence type="ECO:0000313" key="1">
    <source>
        <dbReference type="EMBL" id="KIJ89429.1"/>
    </source>
</evidence>
<keyword evidence="2" id="KW-1185">Reference proteome</keyword>